<keyword evidence="13" id="KW-0998">Cell outer membrane</keyword>
<keyword evidence="7" id="KW-0732">Signal</keyword>
<dbReference type="EMBL" id="FNYC01000002">
    <property type="protein sequence ID" value="SEI58760.1"/>
    <property type="molecule type" value="Genomic_DNA"/>
</dbReference>
<comment type="subcellular location">
    <subcellularLocation>
        <location evidence="1">Cell outer membrane</location>
        <topology evidence="1">Multi-pass membrane protein</topology>
    </subcellularLocation>
</comment>
<dbReference type="Pfam" id="PF02563">
    <property type="entry name" value="Poly_export"/>
    <property type="match status" value="1"/>
</dbReference>
<dbReference type="GO" id="GO:0015159">
    <property type="term" value="F:polysaccharide transmembrane transporter activity"/>
    <property type="evidence" value="ECO:0007669"/>
    <property type="project" value="InterPro"/>
</dbReference>
<dbReference type="PANTHER" id="PTHR33619:SF3">
    <property type="entry name" value="POLYSACCHARIDE EXPORT PROTEIN GFCE-RELATED"/>
    <property type="match status" value="1"/>
</dbReference>
<dbReference type="Gene3D" id="3.30.1950.10">
    <property type="entry name" value="wza like domain"/>
    <property type="match status" value="1"/>
</dbReference>
<evidence type="ECO:0000256" key="11">
    <source>
        <dbReference type="ARBA" id="ARBA00023136"/>
    </source>
</evidence>
<feature type="domain" description="SLBB" evidence="16">
    <location>
        <begin position="239"/>
        <end position="325"/>
    </location>
</feature>
<evidence type="ECO:0000256" key="10">
    <source>
        <dbReference type="ARBA" id="ARBA00023114"/>
    </source>
</evidence>
<dbReference type="InterPro" id="IPR054765">
    <property type="entry name" value="SLBB_dom"/>
</dbReference>
<keyword evidence="18" id="KW-1185">Reference proteome</keyword>
<evidence type="ECO:0000313" key="17">
    <source>
        <dbReference type="EMBL" id="SEI58760.1"/>
    </source>
</evidence>
<keyword evidence="12" id="KW-0564">Palmitate</keyword>
<evidence type="ECO:0000259" key="16">
    <source>
        <dbReference type="Pfam" id="PF22461"/>
    </source>
</evidence>
<evidence type="ECO:0000259" key="15">
    <source>
        <dbReference type="Pfam" id="PF02563"/>
    </source>
</evidence>
<keyword evidence="4" id="KW-1134">Transmembrane beta strand</keyword>
<gene>
    <name evidence="17" type="ORF">SAMN04487997_1087</name>
</gene>
<dbReference type="GO" id="GO:0046930">
    <property type="term" value="C:pore complex"/>
    <property type="evidence" value="ECO:0007669"/>
    <property type="project" value="UniProtKB-KW"/>
</dbReference>
<evidence type="ECO:0000256" key="8">
    <source>
        <dbReference type="ARBA" id="ARBA00023047"/>
    </source>
</evidence>
<keyword evidence="10" id="KW-0626">Porin</keyword>
<evidence type="ECO:0000256" key="7">
    <source>
        <dbReference type="ARBA" id="ARBA00022729"/>
    </source>
</evidence>
<dbReference type="Gene3D" id="3.10.560.10">
    <property type="entry name" value="Outer membrane lipoprotein wza domain like"/>
    <property type="match status" value="2"/>
</dbReference>
<feature type="domain" description="Polysaccharide export protein N-terminal" evidence="15">
    <location>
        <begin position="66"/>
        <end position="150"/>
    </location>
</feature>
<evidence type="ECO:0000256" key="12">
    <source>
        <dbReference type="ARBA" id="ARBA00023139"/>
    </source>
</evidence>
<dbReference type="PANTHER" id="PTHR33619">
    <property type="entry name" value="POLYSACCHARIDE EXPORT PROTEIN GFCE-RELATED"/>
    <property type="match status" value="1"/>
</dbReference>
<evidence type="ECO:0000256" key="3">
    <source>
        <dbReference type="ARBA" id="ARBA00022448"/>
    </source>
</evidence>
<proteinExistence type="inferred from homology"/>
<evidence type="ECO:0000256" key="14">
    <source>
        <dbReference type="ARBA" id="ARBA00023288"/>
    </source>
</evidence>
<dbReference type="Proteomes" id="UP000199420">
    <property type="component" value="Unassembled WGS sequence"/>
</dbReference>
<dbReference type="STRING" id="529704.SAMN02927913_1003"/>
<protein>
    <submittedName>
        <fullName evidence="17">Polysaccharide export outer membrane protein</fullName>
    </submittedName>
</protein>
<keyword evidence="9" id="KW-0406">Ion transport</keyword>
<feature type="domain" description="SLBB" evidence="16">
    <location>
        <begin position="156"/>
        <end position="231"/>
    </location>
</feature>
<keyword evidence="6" id="KW-0812">Transmembrane</keyword>
<keyword evidence="8" id="KW-0625">Polysaccharide transport</keyword>
<keyword evidence="11" id="KW-0472">Membrane</keyword>
<dbReference type="AlphaFoldDB" id="A0A1H6S417"/>
<evidence type="ECO:0000256" key="13">
    <source>
        <dbReference type="ARBA" id="ARBA00023237"/>
    </source>
</evidence>
<keyword evidence="3" id="KW-0813">Transport</keyword>
<keyword evidence="5" id="KW-0762">Sugar transport</keyword>
<dbReference type="RefSeq" id="WP_091334413.1">
    <property type="nucleotide sequence ID" value="NZ_FNYC01000002.1"/>
</dbReference>
<evidence type="ECO:0000313" key="18">
    <source>
        <dbReference type="Proteomes" id="UP000199420"/>
    </source>
</evidence>
<evidence type="ECO:0000256" key="2">
    <source>
        <dbReference type="ARBA" id="ARBA00009450"/>
    </source>
</evidence>
<sequence>MKTLSAAAILLFVVALNGCAIIPGQRMDEGALQREGSHMQLVQITPELVDSSKQPATIPQELLSYQPQDYRIGPGDTLYITVWDHPELTSPAGSQQQTVANGRLVRPDGTLFYPYAGTIKAAGLTVEELRQSLTKRLSSFVRQPQVDVNVVGYGSQRVTLEGAFQHTDAQVLNSVPVTLSQAIGMAGIDAQNADLSGFTLTRDGRTYHLDLTQISQADNGQPIYLKPGDKLFLPYNDNKEVYVVGEVIRPQAITFKTTTLTLTQALGRAGGLSPITSSGDAVYVIRGSEKLSETPAQVFHLNARSPASYALADNFRVLPGDVVFVGAAGITKWNRFLSQLLPLSGLIYQTAGAADRANNF</sequence>
<evidence type="ECO:0000256" key="9">
    <source>
        <dbReference type="ARBA" id="ARBA00023065"/>
    </source>
</evidence>
<evidence type="ECO:0000256" key="4">
    <source>
        <dbReference type="ARBA" id="ARBA00022452"/>
    </source>
</evidence>
<dbReference type="InterPro" id="IPR049712">
    <property type="entry name" value="Poly_export"/>
</dbReference>
<dbReference type="InterPro" id="IPR003715">
    <property type="entry name" value="Poly_export_N"/>
</dbReference>
<comment type="similarity">
    <text evidence="2">Belongs to the BexD/CtrA/VexA family.</text>
</comment>
<dbReference type="GO" id="GO:0009279">
    <property type="term" value="C:cell outer membrane"/>
    <property type="evidence" value="ECO:0007669"/>
    <property type="project" value="UniProtKB-SubCell"/>
</dbReference>
<organism evidence="17 18">
    <name type="scientific">Frateuria terrea</name>
    <dbReference type="NCBI Taxonomy" id="529704"/>
    <lineage>
        <taxon>Bacteria</taxon>
        <taxon>Pseudomonadati</taxon>
        <taxon>Pseudomonadota</taxon>
        <taxon>Gammaproteobacteria</taxon>
        <taxon>Lysobacterales</taxon>
        <taxon>Rhodanobacteraceae</taxon>
        <taxon>Frateuria</taxon>
    </lineage>
</organism>
<evidence type="ECO:0000256" key="5">
    <source>
        <dbReference type="ARBA" id="ARBA00022597"/>
    </source>
</evidence>
<dbReference type="GO" id="GO:0006811">
    <property type="term" value="P:monoatomic ion transport"/>
    <property type="evidence" value="ECO:0007669"/>
    <property type="project" value="UniProtKB-KW"/>
</dbReference>
<evidence type="ECO:0000256" key="1">
    <source>
        <dbReference type="ARBA" id="ARBA00004571"/>
    </source>
</evidence>
<dbReference type="GO" id="GO:0015288">
    <property type="term" value="F:porin activity"/>
    <property type="evidence" value="ECO:0007669"/>
    <property type="project" value="UniProtKB-KW"/>
</dbReference>
<dbReference type="Pfam" id="PF22461">
    <property type="entry name" value="SLBB_2"/>
    <property type="match status" value="2"/>
</dbReference>
<name>A0A1H6S417_9GAMM</name>
<evidence type="ECO:0000256" key="6">
    <source>
        <dbReference type="ARBA" id="ARBA00022692"/>
    </source>
</evidence>
<reference evidence="17 18" key="1">
    <citation type="submission" date="2016-10" db="EMBL/GenBank/DDBJ databases">
        <authorList>
            <person name="de Groot N.N."/>
        </authorList>
    </citation>
    <scope>NUCLEOTIDE SEQUENCE [LARGE SCALE GENOMIC DNA]</scope>
    <source>
        <strain evidence="17 18">DSM 26515</strain>
    </source>
</reference>
<accession>A0A1H6S417</accession>
<dbReference type="OrthoDB" id="9808421at2"/>
<keyword evidence="14" id="KW-0449">Lipoprotein</keyword>